<feature type="binding site" evidence="8">
    <location>
        <position position="224"/>
    </location>
    <ligand>
        <name>Zn(2+)</name>
        <dbReference type="ChEBI" id="CHEBI:29105"/>
    </ligand>
</feature>
<dbReference type="SUPFAM" id="SSF53056">
    <property type="entry name" value="beta-carbonic anhydrase, cab"/>
    <property type="match status" value="1"/>
</dbReference>
<comment type="function">
    <text evidence="1 9">Reversible hydration of carbon dioxide.</text>
</comment>
<proteinExistence type="inferred from homology"/>
<evidence type="ECO:0000256" key="7">
    <source>
        <dbReference type="ARBA" id="ARBA00048348"/>
    </source>
</evidence>
<reference evidence="10" key="1">
    <citation type="submission" date="2023-10" db="EMBL/GenBank/DDBJ databases">
        <authorList>
            <person name="Domelevo Entfellner J.-B."/>
        </authorList>
    </citation>
    <scope>NUCLEOTIDE SEQUENCE</scope>
</reference>
<dbReference type="EMBL" id="OY731405">
    <property type="protein sequence ID" value="CAJ1971677.1"/>
    <property type="molecule type" value="Genomic_DNA"/>
</dbReference>
<evidence type="ECO:0000256" key="9">
    <source>
        <dbReference type="RuleBase" id="RU003956"/>
    </source>
</evidence>
<dbReference type="Pfam" id="PF00484">
    <property type="entry name" value="Pro_CA"/>
    <property type="match status" value="1"/>
</dbReference>
<dbReference type="Gramene" id="rna-AYBTSS11_LOCUS23678">
    <property type="protein sequence ID" value="CAJ1971677.1"/>
    <property type="gene ID" value="gene-AYBTSS11_LOCUS23678"/>
</dbReference>
<dbReference type="InterPro" id="IPR036874">
    <property type="entry name" value="Carbonic_anhydrase_sf"/>
</dbReference>
<evidence type="ECO:0000313" key="10">
    <source>
        <dbReference type="EMBL" id="CAJ1971677.1"/>
    </source>
</evidence>
<comment type="similarity">
    <text evidence="2 9">Belongs to the beta-class carbonic anhydrase family.</text>
</comment>
<keyword evidence="8" id="KW-0479">Metal-binding</keyword>
<dbReference type="SMART" id="SM00947">
    <property type="entry name" value="Pro_CA"/>
    <property type="match status" value="1"/>
</dbReference>
<dbReference type="FunFam" id="3.40.1050.10:FF:000003">
    <property type="entry name" value="Carbonic anhydrase"/>
    <property type="match status" value="1"/>
</dbReference>
<dbReference type="AlphaFoldDB" id="A0AA86VKH4"/>
<name>A0AA86VKH4_9FABA</name>
<dbReference type="PANTHER" id="PTHR11002:SF19">
    <property type="entry name" value="BETA CARBONIC ANHYDRASE 6, MITOCHONDRIAL"/>
    <property type="match status" value="1"/>
</dbReference>
<dbReference type="PROSITE" id="PS00704">
    <property type="entry name" value="PROK_CO2_ANHYDRASE_1"/>
    <property type="match status" value="1"/>
</dbReference>
<dbReference type="Gene3D" id="3.40.1050.10">
    <property type="entry name" value="Carbonic anhydrase"/>
    <property type="match status" value="1"/>
</dbReference>
<keyword evidence="4" id="KW-0702">S-nitrosylation</keyword>
<keyword evidence="11" id="KW-1185">Reference proteome</keyword>
<feature type="binding site" evidence="8">
    <location>
        <position position="167"/>
    </location>
    <ligand>
        <name>Zn(2+)</name>
        <dbReference type="ChEBI" id="CHEBI:29105"/>
    </ligand>
</feature>
<dbReference type="GO" id="GO:0004089">
    <property type="term" value="F:carbonate dehydratase activity"/>
    <property type="evidence" value="ECO:0007669"/>
    <property type="project" value="UniProtKB-UniRule"/>
</dbReference>
<dbReference type="GO" id="GO:0008270">
    <property type="term" value="F:zinc ion binding"/>
    <property type="evidence" value="ECO:0007669"/>
    <property type="project" value="UniProtKB-UniRule"/>
</dbReference>
<keyword evidence="6 9" id="KW-0456">Lyase</keyword>
<keyword evidence="5 8" id="KW-0862">Zinc</keyword>
<evidence type="ECO:0000256" key="5">
    <source>
        <dbReference type="ARBA" id="ARBA00022833"/>
    </source>
</evidence>
<organism evidence="10 11">
    <name type="scientific">Sphenostylis stenocarpa</name>
    <dbReference type="NCBI Taxonomy" id="92480"/>
    <lineage>
        <taxon>Eukaryota</taxon>
        <taxon>Viridiplantae</taxon>
        <taxon>Streptophyta</taxon>
        <taxon>Embryophyta</taxon>
        <taxon>Tracheophyta</taxon>
        <taxon>Spermatophyta</taxon>
        <taxon>Magnoliopsida</taxon>
        <taxon>eudicotyledons</taxon>
        <taxon>Gunneridae</taxon>
        <taxon>Pentapetalae</taxon>
        <taxon>rosids</taxon>
        <taxon>fabids</taxon>
        <taxon>Fabales</taxon>
        <taxon>Fabaceae</taxon>
        <taxon>Papilionoideae</taxon>
        <taxon>50 kb inversion clade</taxon>
        <taxon>NPAAA clade</taxon>
        <taxon>indigoferoid/millettioid clade</taxon>
        <taxon>Phaseoleae</taxon>
        <taxon>Sphenostylis</taxon>
    </lineage>
</organism>
<feature type="binding site" evidence="8">
    <location>
        <position position="165"/>
    </location>
    <ligand>
        <name>Zn(2+)</name>
        <dbReference type="ChEBI" id="CHEBI:29105"/>
    </ligand>
</feature>
<evidence type="ECO:0000256" key="2">
    <source>
        <dbReference type="ARBA" id="ARBA00006217"/>
    </source>
</evidence>
<dbReference type="Proteomes" id="UP001189624">
    <property type="component" value="Chromosome 8"/>
</dbReference>
<comment type="cofactor">
    <cofactor evidence="8">
        <name>Zn(2+)</name>
        <dbReference type="ChEBI" id="CHEBI:29105"/>
    </cofactor>
    <text evidence="8">Binds 1 zinc ion per subunit.</text>
</comment>
<dbReference type="CDD" id="cd00884">
    <property type="entry name" value="beta_CA_cladeB"/>
    <property type="match status" value="1"/>
</dbReference>
<evidence type="ECO:0000313" key="11">
    <source>
        <dbReference type="Proteomes" id="UP001189624"/>
    </source>
</evidence>
<evidence type="ECO:0000256" key="4">
    <source>
        <dbReference type="ARBA" id="ARBA00022799"/>
    </source>
</evidence>
<dbReference type="InterPro" id="IPR045066">
    <property type="entry name" value="Beta_CA_cladeB"/>
</dbReference>
<evidence type="ECO:0000256" key="6">
    <source>
        <dbReference type="ARBA" id="ARBA00023239"/>
    </source>
</evidence>
<comment type="catalytic activity">
    <reaction evidence="7 9">
        <text>hydrogencarbonate + H(+) = CO2 + H2O</text>
        <dbReference type="Rhea" id="RHEA:10748"/>
        <dbReference type="ChEBI" id="CHEBI:15377"/>
        <dbReference type="ChEBI" id="CHEBI:15378"/>
        <dbReference type="ChEBI" id="CHEBI:16526"/>
        <dbReference type="ChEBI" id="CHEBI:17544"/>
        <dbReference type="EC" id="4.2.1.1"/>
    </reaction>
</comment>
<dbReference type="GO" id="GO:0015976">
    <property type="term" value="P:carbon utilization"/>
    <property type="evidence" value="ECO:0007669"/>
    <property type="project" value="InterPro"/>
</dbReference>
<protein>
    <recommendedName>
        <fullName evidence="3 9">Carbonic anhydrase</fullName>
        <ecNumber evidence="3 9">4.2.1.1</ecNumber>
    </recommendedName>
    <alternativeName>
        <fullName evidence="9">Carbonate dehydratase</fullName>
    </alternativeName>
</protein>
<dbReference type="EC" id="4.2.1.1" evidence="3 9"/>
<dbReference type="InterPro" id="IPR015892">
    <property type="entry name" value="Carbonic_anhydrase_CS"/>
</dbReference>
<evidence type="ECO:0000256" key="8">
    <source>
        <dbReference type="PIRSR" id="PIRSR601765-1"/>
    </source>
</evidence>
<accession>A0AA86VKH4</accession>
<dbReference type="InterPro" id="IPR001765">
    <property type="entry name" value="Carbonic_anhydrase"/>
</dbReference>
<dbReference type="PANTHER" id="PTHR11002">
    <property type="entry name" value="CARBONIC ANHYDRASE"/>
    <property type="match status" value="1"/>
</dbReference>
<feature type="binding site" evidence="8">
    <location>
        <position position="227"/>
    </location>
    <ligand>
        <name>Zn(2+)</name>
        <dbReference type="ChEBI" id="CHEBI:29105"/>
    </ligand>
</feature>
<gene>
    <name evidence="10" type="ORF">AYBTSS11_LOCUS23678</name>
</gene>
<evidence type="ECO:0000256" key="1">
    <source>
        <dbReference type="ARBA" id="ARBA00002904"/>
    </source>
</evidence>
<sequence length="345" mass="39386">MSCSSKGVCILSSLVTICWREENQEMVRPIRSRISSLLCAKAPLVASHVYESWCCSRFSGRTSSSFMRPWPKFMDWIQMNSCRAAASLPLIKEKQPEGPSYCARLDRENKGLDEGNMSETDDYQNLFGLMKQRFMSFKNQKYIKELEHFQALEEAQSPKFMVIACADSRVCPSNILGFQPGEAFMIRNIANLVPPMKNGPSECNAALQFAVTTLQVENILVIGHSSCAGIEALMNMQEDVESRNFIHKWVASGKLAKLKTKAVTAHLSFDQQCKFCEKESINQSLLNLLSYPWIEDRVRRELLSLHGGYYNFSNCSFEKWTLDFKRCNVKEEGSSYVVKEQDFWC</sequence>
<evidence type="ECO:0000256" key="3">
    <source>
        <dbReference type="ARBA" id="ARBA00012925"/>
    </source>
</evidence>